<keyword evidence="2" id="KW-1185">Reference proteome</keyword>
<evidence type="ECO:0000313" key="2">
    <source>
        <dbReference type="Proteomes" id="UP000660262"/>
    </source>
</evidence>
<sequence length="315" mass="34707">MRTTTASTNAQLKRRAVLLGSAVFTLPATPPANAALDAVNQENINNALRRALFAAPVRIPRPNLKLPFAVLLMRSSYEALENTNIYDMREFQIEFWRLRADMQPSYVESIKPGLFRQGDLTDSLYFDFINYSQWAMTKDVIERSSAFNAQLGAQSGNPLRGALTPAVYQDEVAETLYSKLFNGFTLTPESDPVTFDVPAPLARDDDVLEGVSKLMQVFVNNGYATRIDVKPMPPPADGGGVAFAIETTGGCTLWGNSQLRKDGKTKLPGGDALINAYECIALRGYLAKSQRVFASRVDEVDDVRLVTKWVVSSLP</sequence>
<evidence type="ECO:0000313" key="1">
    <source>
        <dbReference type="EMBL" id="GHP11317.1"/>
    </source>
</evidence>
<comment type="caution">
    <text evidence="1">The sequence shown here is derived from an EMBL/GenBank/DDBJ whole genome shotgun (WGS) entry which is preliminary data.</text>
</comment>
<dbReference type="OrthoDB" id="44749at2759"/>
<name>A0A830I2C1_9CHLO</name>
<dbReference type="EMBL" id="BNJQ01000034">
    <property type="protein sequence ID" value="GHP11317.1"/>
    <property type="molecule type" value="Genomic_DNA"/>
</dbReference>
<gene>
    <name evidence="1" type="ORF">PPROV_001004500</name>
</gene>
<organism evidence="1 2">
    <name type="scientific">Pycnococcus provasolii</name>
    <dbReference type="NCBI Taxonomy" id="41880"/>
    <lineage>
        <taxon>Eukaryota</taxon>
        <taxon>Viridiplantae</taxon>
        <taxon>Chlorophyta</taxon>
        <taxon>Pseudoscourfieldiophyceae</taxon>
        <taxon>Pseudoscourfieldiales</taxon>
        <taxon>Pycnococcaceae</taxon>
        <taxon>Pycnococcus</taxon>
    </lineage>
</organism>
<proteinExistence type="predicted"/>
<dbReference type="AlphaFoldDB" id="A0A830I2C1"/>
<dbReference type="Proteomes" id="UP000660262">
    <property type="component" value="Unassembled WGS sequence"/>
</dbReference>
<reference evidence="1" key="1">
    <citation type="submission" date="2020-10" db="EMBL/GenBank/DDBJ databases">
        <title>Unveiling of a novel bifunctional photoreceptor, Dualchrome1, isolated from a cosmopolitan green alga.</title>
        <authorList>
            <person name="Suzuki S."/>
            <person name="Kawachi M."/>
        </authorList>
    </citation>
    <scope>NUCLEOTIDE SEQUENCE</scope>
    <source>
        <strain evidence="1">NIES 2893</strain>
    </source>
</reference>
<accession>A0A830I2C1</accession>
<protein>
    <submittedName>
        <fullName evidence="1">Uncharacterized protein</fullName>
    </submittedName>
</protein>